<dbReference type="Proteomes" id="UP000299102">
    <property type="component" value="Unassembled WGS sequence"/>
</dbReference>
<dbReference type="EMBL" id="BGZK01000028">
    <property type="protein sequence ID" value="GBP07781.1"/>
    <property type="molecule type" value="Genomic_DNA"/>
</dbReference>
<gene>
    <name evidence="2" type="ORF">EVAR_77981_1</name>
</gene>
<reference evidence="2 3" key="1">
    <citation type="journal article" date="2019" name="Commun. Biol.">
        <title>The bagworm genome reveals a unique fibroin gene that provides high tensile strength.</title>
        <authorList>
            <person name="Kono N."/>
            <person name="Nakamura H."/>
            <person name="Ohtoshi R."/>
            <person name="Tomita M."/>
            <person name="Numata K."/>
            <person name="Arakawa K."/>
        </authorList>
    </citation>
    <scope>NUCLEOTIDE SEQUENCE [LARGE SCALE GENOMIC DNA]</scope>
</reference>
<evidence type="ECO:0000313" key="3">
    <source>
        <dbReference type="Proteomes" id="UP000299102"/>
    </source>
</evidence>
<evidence type="ECO:0000256" key="1">
    <source>
        <dbReference type="SAM" id="MobiDB-lite"/>
    </source>
</evidence>
<dbReference type="AlphaFoldDB" id="A0A4C1T3E4"/>
<evidence type="ECO:0000313" key="2">
    <source>
        <dbReference type="EMBL" id="GBP07781.1"/>
    </source>
</evidence>
<name>A0A4C1T3E4_EUMVA</name>
<organism evidence="2 3">
    <name type="scientific">Eumeta variegata</name>
    <name type="common">Bagworm moth</name>
    <name type="synonym">Eumeta japonica</name>
    <dbReference type="NCBI Taxonomy" id="151549"/>
    <lineage>
        <taxon>Eukaryota</taxon>
        <taxon>Metazoa</taxon>
        <taxon>Ecdysozoa</taxon>
        <taxon>Arthropoda</taxon>
        <taxon>Hexapoda</taxon>
        <taxon>Insecta</taxon>
        <taxon>Pterygota</taxon>
        <taxon>Neoptera</taxon>
        <taxon>Endopterygota</taxon>
        <taxon>Lepidoptera</taxon>
        <taxon>Glossata</taxon>
        <taxon>Ditrysia</taxon>
        <taxon>Tineoidea</taxon>
        <taxon>Psychidae</taxon>
        <taxon>Oiketicinae</taxon>
        <taxon>Eumeta</taxon>
    </lineage>
</organism>
<protein>
    <submittedName>
        <fullName evidence="2">Uncharacterized protein</fullName>
    </submittedName>
</protein>
<sequence length="167" mass="18422">MKEDVVTGVEKEGRVKLSVPVVVIALVTTDVSSPQPALPRRESLKLQAQREMADCGQKPQQPSIRAQKSPARHRRSICEGAPGGRRRTGPRPSDFCRDGDCHNTKLPNPSLSCPFHATATLSCLTCQRQNVVHCNIVRELDKLCNFVLSQQNSVASCLREHVCVRSI</sequence>
<proteinExistence type="predicted"/>
<keyword evidence="3" id="KW-1185">Reference proteome</keyword>
<comment type="caution">
    <text evidence="2">The sequence shown here is derived from an EMBL/GenBank/DDBJ whole genome shotgun (WGS) entry which is preliminary data.</text>
</comment>
<feature type="region of interest" description="Disordered" evidence="1">
    <location>
        <begin position="53"/>
        <end position="92"/>
    </location>
</feature>
<accession>A0A4C1T3E4</accession>